<protein>
    <submittedName>
        <fullName evidence="7">Transthyretin-like family protein</fullName>
    </submittedName>
</protein>
<feature type="chain" id="PRO_5005893020" evidence="5">
    <location>
        <begin position="20"/>
        <end position="149"/>
    </location>
</feature>
<dbReference type="AlphaFoldDB" id="A0A0N5AFB4"/>
<reference evidence="7" key="1">
    <citation type="submission" date="2017-02" db="UniProtKB">
        <authorList>
            <consortium name="WormBaseParasite"/>
        </authorList>
    </citation>
    <scope>IDENTIFICATION</scope>
</reference>
<comment type="similarity">
    <text evidence="2">Belongs to the nematode transthyretin-like family.</text>
</comment>
<evidence type="ECO:0000313" key="7">
    <source>
        <dbReference type="WBParaSite" id="SMUV_0000296001-mRNA-1"/>
    </source>
</evidence>
<evidence type="ECO:0000256" key="5">
    <source>
        <dbReference type="SAM" id="SignalP"/>
    </source>
</evidence>
<dbReference type="Pfam" id="PF01060">
    <property type="entry name" value="TTR-52"/>
    <property type="match status" value="1"/>
</dbReference>
<evidence type="ECO:0000313" key="6">
    <source>
        <dbReference type="Proteomes" id="UP000046393"/>
    </source>
</evidence>
<dbReference type="PANTHER" id="PTHR21700">
    <property type="entry name" value="TRANSTHYRETIN-LIKE FAMILY PROTEIN-RELATED"/>
    <property type="match status" value="1"/>
</dbReference>
<comment type="subcellular location">
    <subcellularLocation>
        <location evidence="1">Secreted</location>
    </subcellularLocation>
</comment>
<dbReference type="WBParaSite" id="SMUV_0000296001-mRNA-1">
    <property type="protein sequence ID" value="SMUV_0000296001-mRNA-1"/>
    <property type="gene ID" value="SMUV_0000296001"/>
</dbReference>
<accession>A0A0N5AFB4</accession>
<keyword evidence="4 5" id="KW-0732">Signal</keyword>
<evidence type="ECO:0000256" key="3">
    <source>
        <dbReference type="ARBA" id="ARBA00022525"/>
    </source>
</evidence>
<name>A0A0N5AFB4_9BILA</name>
<sequence>MLNVIIVGLISLIANTIAGQRPNDVPDCYTVQQKVEIEGKLICRNHPAAQVLVTLIDTANGHDEILSWTTTNINGEFRRLYGQKSNTTNFKPYVKITHKCNDQYADGFRVIKFEVPKSFIVRATCENYSTKPHNIGNIELALYYSQPNP</sequence>
<keyword evidence="6" id="KW-1185">Reference proteome</keyword>
<dbReference type="Proteomes" id="UP000046393">
    <property type="component" value="Unplaced"/>
</dbReference>
<evidence type="ECO:0000256" key="2">
    <source>
        <dbReference type="ARBA" id="ARBA00010112"/>
    </source>
</evidence>
<feature type="signal peptide" evidence="5">
    <location>
        <begin position="1"/>
        <end position="19"/>
    </location>
</feature>
<dbReference type="Gene3D" id="2.60.40.3330">
    <property type="match status" value="1"/>
</dbReference>
<dbReference type="GO" id="GO:0005576">
    <property type="term" value="C:extracellular region"/>
    <property type="evidence" value="ECO:0007669"/>
    <property type="project" value="UniProtKB-SubCell"/>
</dbReference>
<dbReference type="InterPro" id="IPR001534">
    <property type="entry name" value="Transthyretin-like"/>
</dbReference>
<dbReference type="GO" id="GO:0009986">
    <property type="term" value="C:cell surface"/>
    <property type="evidence" value="ECO:0007669"/>
    <property type="project" value="InterPro"/>
</dbReference>
<dbReference type="InterPro" id="IPR038479">
    <property type="entry name" value="Transthyretin-like_sf"/>
</dbReference>
<keyword evidence="3" id="KW-0964">Secreted</keyword>
<organism evidence="6 7">
    <name type="scientific">Syphacia muris</name>
    <dbReference type="NCBI Taxonomy" id="451379"/>
    <lineage>
        <taxon>Eukaryota</taxon>
        <taxon>Metazoa</taxon>
        <taxon>Ecdysozoa</taxon>
        <taxon>Nematoda</taxon>
        <taxon>Chromadorea</taxon>
        <taxon>Rhabditida</taxon>
        <taxon>Spirurina</taxon>
        <taxon>Oxyuridomorpha</taxon>
        <taxon>Oxyuroidea</taxon>
        <taxon>Oxyuridae</taxon>
        <taxon>Syphacia</taxon>
    </lineage>
</organism>
<evidence type="ECO:0000256" key="4">
    <source>
        <dbReference type="ARBA" id="ARBA00022729"/>
    </source>
</evidence>
<evidence type="ECO:0000256" key="1">
    <source>
        <dbReference type="ARBA" id="ARBA00004613"/>
    </source>
</evidence>
<proteinExistence type="inferred from homology"/>